<evidence type="ECO:0000313" key="1">
    <source>
        <dbReference type="EMBL" id="CAB4172726.1"/>
    </source>
</evidence>
<sequence length="22" mass="2595">MKDVYLFRILMEFNQSLGSLSC</sequence>
<proteinExistence type="predicted"/>
<reference evidence="1" key="1">
    <citation type="submission" date="2020-05" db="EMBL/GenBank/DDBJ databases">
        <authorList>
            <person name="Chiriac C."/>
            <person name="Salcher M."/>
            <person name="Ghai R."/>
            <person name="Kavagutti S V."/>
        </authorList>
    </citation>
    <scope>NUCLEOTIDE SEQUENCE</scope>
</reference>
<gene>
    <name evidence="1" type="ORF">UFOVP941_1</name>
</gene>
<protein>
    <submittedName>
        <fullName evidence="1">Uncharacterized protein</fullName>
    </submittedName>
</protein>
<feature type="non-terminal residue" evidence="1">
    <location>
        <position position="22"/>
    </location>
</feature>
<name>A0A6J5PRR4_9CAUD</name>
<accession>A0A6J5PRR4</accession>
<organism evidence="1">
    <name type="scientific">uncultured Caudovirales phage</name>
    <dbReference type="NCBI Taxonomy" id="2100421"/>
    <lineage>
        <taxon>Viruses</taxon>
        <taxon>Duplodnaviria</taxon>
        <taxon>Heunggongvirae</taxon>
        <taxon>Uroviricota</taxon>
        <taxon>Caudoviricetes</taxon>
        <taxon>Peduoviridae</taxon>
        <taxon>Maltschvirus</taxon>
        <taxon>Maltschvirus maltsch</taxon>
    </lineage>
</organism>
<dbReference type="EMBL" id="LR796898">
    <property type="protein sequence ID" value="CAB4172726.1"/>
    <property type="molecule type" value="Genomic_DNA"/>
</dbReference>